<keyword evidence="2" id="KW-0560">Oxidoreductase</keyword>
<dbReference type="PRINTS" id="PR00081">
    <property type="entry name" value="GDHRDH"/>
</dbReference>
<proteinExistence type="inferred from homology"/>
<dbReference type="GO" id="GO:0016616">
    <property type="term" value="F:oxidoreductase activity, acting on the CH-OH group of donors, NAD or NADP as acceptor"/>
    <property type="evidence" value="ECO:0007669"/>
    <property type="project" value="TreeGrafter"/>
</dbReference>
<protein>
    <submittedName>
        <fullName evidence="4">SDR family oxidoreductase</fullName>
    </submittedName>
</protein>
<dbReference type="Proteomes" id="UP000535838">
    <property type="component" value="Unassembled WGS sequence"/>
</dbReference>
<dbReference type="RefSeq" id="WP_185121217.1">
    <property type="nucleotide sequence ID" value="NZ_JACJVQ010000015.1"/>
</dbReference>
<gene>
    <name evidence="4" type="ORF">H7B67_17905</name>
</gene>
<dbReference type="InterPro" id="IPR020904">
    <property type="entry name" value="Sc_DH/Rdtase_CS"/>
</dbReference>
<comment type="caution">
    <text evidence="4">The sequence shown here is derived from an EMBL/GenBank/DDBJ whole genome shotgun (WGS) entry which is preliminary data.</text>
</comment>
<dbReference type="EMBL" id="JACJVQ010000015">
    <property type="protein sequence ID" value="MBB6635997.1"/>
    <property type="molecule type" value="Genomic_DNA"/>
</dbReference>
<evidence type="ECO:0000313" key="4">
    <source>
        <dbReference type="EMBL" id="MBB6635997.1"/>
    </source>
</evidence>
<sequence>MSGLPIHSSLSGKVVVITGGSGVLCKAMAIELARQGSKVAILNRTLEKGEAVVREISEFGGTAIAVACDVTNAESVREAERVVGEKLGPCDILLNGAGGNHPSANTTNEVYKPEDLAQDGITSFFDLSIPGFRNVLDLNFMGTMIPSQVFARSMTERGGGVVLNVSSMSSYSPMTKVAAYGAAKAAINNFTQWMAVHFAESNIRVNAIAPGFFETEQNKTLLRNPDGSLTARSNKILTHTPMRRFGVPEDLLGTVLWLLDNDTSGFVTGAVIPVDGGFMAYSGV</sequence>
<dbReference type="PANTHER" id="PTHR42760:SF115">
    <property type="entry name" value="3-OXOACYL-[ACYL-CARRIER-PROTEIN] REDUCTASE FABG"/>
    <property type="match status" value="1"/>
</dbReference>
<dbReference type="GO" id="GO:0005975">
    <property type="term" value="P:carbohydrate metabolic process"/>
    <property type="evidence" value="ECO:0007669"/>
    <property type="project" value="UniProtKB-ARBA"/>
</dbReference>
<evidence type="ECO:0000256" key="3">
    <source>
        <dbReference type="RuleBase" id="RU000363"/>
    </source>
</evidence>
<dbReference type="Gene3D" id="3.40.50.720">
    <property type="entry name" value="NAD(P)-binding Rossmann-like Domain"/>
    <property type="match status" value="1"/>
</dbReference>
<dbReference type="PROSITE" id="PS00061">
    <property type="entry name" value="ADH_SHORT"/>
    <property type="match status" value="1"/>
</dbReference>
<dbReference type="Pfam" id="PF00106">
    <property type="entry name" value="adh_short"/>
    <property type="match status" value="1"/>
</dbReference>
<reference evidence="4 5" key="1">
    <citation type="submission" date="2020-08" db="EMBL/GenBank/DDBJ databases">
        <title>Cohnella phylogeny.</title>
        <authorList>
            <person name="Dunlap C."/>
        </authorList>
    </citation>
    <scope>NUCLEOTIDE SEQUENCE [LARGE SCALE GENOMIC DNA]</scope>
    <source>
        <strain evidence="4 5">DSM 25241</strain>
    </source>
</reference>
<organism evidence="4 5">
    <name type="scientific">Cohnella thailandensis</name>
    <dbReference type="NCBI Taxonomy" id="557557"/>
    <lineage>
        <taxon>Bacteria</taxon>
        <taxon>Bacillati</taxon>
        <taxon>Bacillota</taxon>
        <taxon>Bacilli</taxon>
        <taxon>Bacillales</taxon>
        <taxon>Paenibacillaceae</taxon>
        <taxon>Cohnella</taxon>
    </lineage>
</organism>
<evidence type="ECO:0000256" key="2">
    <source>
        <dbReference type="ARBA" id="ARBA00023002"/>
    </source>
</evidence>
<dbReference type="PANTHER" id="PTHR42760">
    <property type="entry name" value="SHORT-CHAIN DEHYDROGENASES/REDUCTASES FAMILY MEMBER"/>
    <property type="match status" value="1"/>
</dbReference>
<keyword evidence="5" id="KW-1185">Reference proteome</keyword>
<evidence type="ECO:0000313" key="5">
    <source>
        <dbReference type="Proteomes" id="UP000535838"/>
    </source>
</evidence>
<evidence type="ECO:0000256" key="1">
    <source>
        <dbReference type="ARBA" id="ARBA00006484"/>
    </source>
</evidence>
<dbReference type="InterPro" id="IPR002347">
    <property type="entry name" value="SDR_fam"/>
</dbReference>
<name>A0A841T287_9BACL</name>
<dbReference type="SUPFAM" id="SSF51735">
    <property type="entry name" value="NAD(P)-binding Rossmann-fold domains"/>
    <property type="match status" value="1"/>
</dbReference>
<dbReference type="AlphaFoldDB" id="A0A841T287"/>
<comment type="similarity">
    <text evidence="1 3">Belongs to the short-chain dehydrogenases/reductases (SDR) family.</text>
</comment>
<dbReference type="InterPro" id="IPR036291">
    <property type="entry name" value="NAD(P)-bd_dom_sf"/>
</dbReference>
<dbReference type="NCBIfam" id="NF006132">
    <property type="entry name" value="PRK08277.1"/>
    <property type="match status" value="1"/>
</dbReference>
<dbReference type="PRINTS" id="PR00080">
    <property type="entry name" value="SDRFAMILY"/>
</dbReference>
<dbReference type="FunFam" id="3.40.50.720:FF:000240">
    <property type="entry name" value="SDR family oxidoreductase"/>
    <property type="match status" value="1"/>
</dbReference>
<accession>A0A841T287</accession>